<name>A0A426XLY3_ENSVE</name>
<accession>A0A426XLY3</accession>
<feature type="non-terminal residue" evidence="1">
    <location>
        <position position="1"/>
    </location>
</feature>
<organism evidence="1 2">
    <name type="scientific">Ensete ventricosum</name>
    <name type="common">Abyssinian banana</name>
    <name type="synonym">Musa ensete</name>
    <dbReference type="NCBI Taxonomy" id="4639"/>
    <lineage>
        <taxon>Eukaryota</taxon>
        <taxon>Viridiplantae</taxon>
        <taxon>Streptophyta</taxon>
        <taxon>Embryophyta</taxon>
        <taxon>Tracheophyta</taxon>
        <taxon>Spermatophyta</taxon>
        <taxon>Magnoliopsida</taxon>
        <taxon>Liliopsida</taxon>
        <taxon>Zingiberales</taxon>
        <taxon>Musaceae</taxon>
        <taxon>Ensete</taxon>
    </lineage>
</organism>
<proteinExistence type="predicted"/>
<reference evidence="1 2" key="1">
    <citation type="journal article" date="2014" name="Agronomy (Basel)">
        <title>A Draft Genome Sequence for Ensete ventricosum, the Drought-Tolerant Tree Against Hunger.</title>
        <authorList>
            <person name="Harrison J."/>
            <person name="Moore K.A."/>
            <person name="Paszkiewicz K."/>
            <person name="Jones T."/>
            <person name="Grant M."/>
            <person name="Ambacheew D."/>
            <person name="Muzemil S."/>
            <person name="Studholme D.J."/>
        </authorList>
    </citation>
    <scope>NUCLEOTIDE SEQUENCE [LARGE SCALE GENOMIC DNA]</scope>
</reference>
<dbReference type="EMBL" id="AMZH03019355">
    <property type="protein sequence ID" value="RRT40474.1"/>
    <property type="molecule type" value="Genomic_DNA"/>
</dbReference>
<gene>
    <name evidence="1" type="ORF">B296_00052236</name>
</gene>
<dbReference type="Proteomes" id="UP000287651">
    <property type="component" value="Unassembled WGS sequence"/>
</dbReference>
<comment type="caution">
    <text evidence="1">The sequence shown here is derived from an EMBL/GenBank/DDBJ whole genome shotgun (WGS) entry which is preliminary data.</text>
</comment>
<protein>
    <submittedName>
        <fullName evidence="1">Uncharacterized protein</fullName>
    </submittedName>
</protein>
<dbReference type="AlphaFoldDB" id="A0A426XLY3"/>
<evidence type="ECO:0000313" key="1">
    <source>
        <dbReference type="EMBL" id="RRT40474.1"/>
    </source>
</evidence>
<evidence type="ECO:0000313" key="2">
    <source>
        <dbReference type="Proteomes" id="UP000287651"/>
    </source>
</evidence>
<sequence>ITITEVLNLMSCTELIGFMVWIRGKREEGRKKQCVWMQKMCSQLRLENSDDCVTQSAEITAAVKNRLICEV</sequence>